<accession>A0A1Y1S654</accession>
<dbReference type="InterPro" id="IPR036277">
    <property type="entry name" value="SMC_hinge_sf"/>
</dbReference>
<keyword evidence="4 7" id="KW-0175">Coiled coil</keyword>
<evidence type="ECO:0000313" key="10">
    <source>
        <dbReference type="Proteomes" id="UP000192639"/>
    </source>
</evidence>
<comment type="caution">
    <text evidence="9">The sequence shown here is derived from an EMBL/GenBank/DDBJ whole genome shotgun (WGS) entry which is preliminary data.</text>
</comment>
<dbReference type="Gene3D" id="1.20.1060.20">
    <property type="match status" value="1"/>
</dbReference>
<keyword evidence="10" id="KW-1185">Reference proteome</keyword>
<keyword evidence="5" id="KW-0539">Nucleus</keyword>
<evidence type="ECO:0000256" key="1">
    <source>
        <dbReference type="ARBA" id="ARBA00004123"/>
    </source>
</evidence>
<dbReference type="GO" id="GO:0005524">
    <property type="term" value="F:ATP binding"/>
    <property type="evidence" value="ECO:0007669"/>
    <property type="project" value="InterPro"/>
</dbReference>
<dbReference type="SUPFAM" id="SSF75553">
    <property type="entry name" value="Smc hinge domain"/>
    <property type="match status" value="1"/>
</dbReference>
<dbReference type="GO" id="GO:0008278">
    <property type="term" value="C:cohesin complex"/>
    <property type="evidence" value="ECO:0007669"/>
    <property type="project" value="TreeGrafter"/>
</dbReference>
<dbReference type="InterPro" id="IPR027417">
    <property type="entry name" value="P-loop_NTPase"/>
</dbReference>
<dbReference type="InterPro" id="IPR024704">
    <property type="entry name" value="SMC"/>
</dbReference>
<dbReference type="PANTHER" id="PTHR18937">
    <property type="entry name" value="STRUCTURAL MAINTENANCE OF CHROMOSOMES SMC FAMILY MEMBER"/>
    <property type="match status" value="1"/>
</dbReference>
<dbReference type="GO" id="GO:0016887">
    <property type="term" value="F:ATP hydrolysis activity"/>
    <property type="evidence" value="ECO:0007669"/>
    <property type="project" value="InterPro"/>
</dbReference>
<reference evidence="9 10" key="1">
    <citation type="journal article" date="2017" name="Environ. Microbiol.">
        <title>Decay of the glycolytic pathway and adaptation to intranuclear parasitism within Enterocytozoonidae microsporidia.</title>
        <authorList>
            <person name="Wiredu Boakye D."/>
            <person name="Jaroenlak P."/>
            <person name="Prachumwat A."/>
            <person name="Williams T.A."/>
            <person name="Bateman K.S."/>
            <person name="Itsathitphaisarn O."/>
            <person name="Sritunyalucksana K."/>
            <person name="Paszkiewicz K.H."/>
            <person name="Moore K.A."/>
            <person name="Stentiford G.D."/>
            <person name="Williams B.A."/>
        </authorList>
    </citation>
    <scope>NUCLEOTIDE SEQUENCE [LARGE SCALE GENOMIC DNA]</scope>
    <source>
        <strain evidence="9 10">GB1</strain>
    </source>
</reference>
<dbReference type="OrthoDB" id="5575062at2759"/>
<dbReference type="InterPro" id="IPR003395">
    <property type="entry name" value="RecF/RecN/SMC_N"/>
</dbReference>
<proteinExistence type="predicted"/>
<comment type="subcellular location">
    <subcellularLocation>
        <location evidence="1">Nucleus</location>
    </subcellularLocation>
</comment>
<dbReference type="PIRSF" id="PIRSF005719">
    <property type="entry name" value="SMC"/>
    <property type="match status" value="1"/>
</dbReference>
<sequence length="1091" mass="127618">MQLEKIELRNFKSYSGNYTVGPFDKFTCIVGPNGSGKSNILDGITFATNVSINFLRVKRAAELVSNGFTECEVKLHITSSEKHRVFSRSYSCINQTYTYKINEKVVQSAIYTKELEKINIFAKIRNFIIYQGVLLNENVDLFNVIEKISNSVMYKDEYEKLKANHLACSKLLQQKHEKKKDIMNDMNEMNEAKDKERRFLKNMQEQEELTKKCYVLETKIKENELKKLGVEFDDISKRMCSLKEDSEYKRVKEDVSDMKKQVAKEYKEFYEIDTEIKCIREAGNKETGELEELEKEKTLLQKSIEKLRSPIDYEEYCCDEEDKRQQFEDDLFVAMEEYNKETAEEQKEECKLTLDNYERISRKEELLNEIKKFNEKKNKMEKENKSVEQNNKLKKEAKIKIDKILEELREKATPEALNQLQKLEEDMKKRESELNQFTKEILIHKAKFNISKNEIFVSGVIENLKAINGGVYGKISKLIQPTQECYEVPVSVLIAKYDNTVVVENEKTAIECINYLKETKSCKLTFLCLDRFTSTGYRNGAYGEICMDPMDCVAYENRYVGIVEHIFKDKAIITTENIEEFQNNFKAICTTNGSYYQRSGLITGGSNKINKYEENLVEELSAKRTRVLNEIKGIKNKKESFTGINIYMDKIRELEKKKETYTFEKETNIEIAMEKELERLKVVNEELSNLNVLLQDYEMAKQFIRETFRVKEKKTLAPILNKIGVETYEEYKAKIQDEEKRIDLTENLKNIETKIANLTTNDNDNDKTESEDKYVQIFNLNKKQVEIQNKLEQSKQILRMKNATYTESTRKIDDLNKKMMNNTLTRTKYAEEIKDLIGFCVLETNLQNEDEITNEYNKIAITGVNIINLLNDLKSSKYKVQQELQANVPLGLMQNDTLQSKYLKFNREYEFAKNAAQQAKAHFNEIAVHRKRLFDQYFETLQRQINSVYKKLAYSLEFDTEIHEVGKVVLEGDPFAAKNAIKFYVMPPNKGYTEFRDLSGGEKSLAILSFIFAIQKVPPFYVLDEVDTALDRDNVQRLANFITNETNGVEDEKQFLVISLKDYFFKNAESLVGVYKDQTENRSKILTYKFV</sequence>
<dbReference type="EMBL" id="LWDP01000041">
    <property type="protein sequence ID" value="ORD93890.1"/>
    <property type="molecule type" value="Genomic_DNA"/>
</dbReference>
<keyword evidence="3" id="KW-0498">Mitosis</keyword>
<gene>
    <name evidence="9" type="primary">SMC1A</name>
    <name evidence="9" type="ORF">ECANGB1_1408</name>
</gene>
<dbReference type="AlphaFoldDB" id="A0A1Y1S654"/>
<evidence type="ECO:0000256" key="5">
    <source>
        <dbReference type="ARBA" id="ARBA00023242"/>
    </source>
</evidence>
<evidence type="ECO:0000259" key="8">
    <source>
        <dbReference type="SMART" id="SM00968"/>
    </source>
</evidence>
<feature type="coiled-coil region" evidence="7">
    <location>
        <begin position="617"/>
        <end position="700"/>
    </location>
</feature>
<organism evidence="9 10">
    <name type="scientific">Enterospora canceri</name>
    <dbReference type="NCBI Taxonomy" id="1081671"/>
    <lineage>
        <taxon>Eukaryota</taxon>
        <taxon>Fungi</taxon>
        <taxon>Fungi incertae sedis</taxon>
        <taxon>Microsporidia</taxon>
        <taxon>Enterocytozoonidae</taxon>
        <taxon>Enterospora</taxon>
    </lineage>
</organism>
<evidence type="ECO:0000256" key="6">
    <source>
        <dbReference type="ARBA" id="ARBA00023306"/>
    </source>
</evidence>
<name>A0A1Y1S654_9MICR</name>
<dbReference type="SMART" id="SM00968">
    <property type="entry name" value="SMC_hinge"/>
    <property type="match status" value="1"/>
</dbReference>
<keyword evidence="2" id="KW-0132">Cell division</keyword>
<dbReference type="GO" id="GO:0005634">
    <property type="term" value="C:nucleus"/>
    <property type="evidence" value="ECO:0007669"/>
    <property type="project" value="UniProtKB-SubCell"/>
</dbReference>
<keyword evidence="6" id="KW-0131">Cell cycle</keyword>
<dbReference type="Pfam" id="PF02463">
    <property type="entry name" value="SMC_N"/>
    <property type="match status" value="1"/>
</dbReference>
<evidence type="ECO:0000256" key="2">
    <source>
        <dbReference type="ARBA" id="ARBA00022618"/>
    </source>
</evidence>
<dbReference type="Pfam" id="PF06470">
    <property type="entry name" value="SMC_hinge"/>
    <property type="match status" value="1"/>
</dbReference>
<protein>
    <submittedName>
        <fullName evidence="9">SMC1A</fullName>
    </submittedName>
</protein>
<dbReference type="InterPro" id="IPR010935">
    <property type="entry name" value="SMC_hinge"/>
</dbReference>
<evidence type="ECO:0000256" key="7">
    <source>
        <dbReference type="SAM" id="Coils"/>
    </source>
</evidence>
<dbReference type="SUPFAM" id="SSF52540">
    <property type="entry name" value="P-loop containing nucleoside triphosphate hydrolases"/>
    <property type="match status" value="2"/>
</dbReference>
<dbReference type="VEuPathDB" id="MicrosporidiaDB:ECANGB1_1408"/>
<evidence type="ECO:0000313" key="9">
    <source>
        <dbReference type="EMBL" id="ORD93890.1"/>
    </source>
</evidence>
<feature type="domain" description="SMC hinge" evidence="8">
    <location>
        <begin position="469"/>
        <end position="582"/>
    </location>
</feature>
<feature type="coiled-coil region" evidence="7">
    <location>
        <begin position="248"/>
        <end position="310"/>
    </location>
</feature>
<dbReference type="GO" id="GO:0051301">
    <property type="term" value="P:cell division"/>
    <property type="evidence" value="ECO:0007669"/>
    <property type="project" value="UniProtKB-KW"/>
</dbReference>
<feature type="coiled-coil region" evidence="7">
    <location>
        <begin position="172"/>
        <end position="209"/>
    </location>
</feature>
<dbReference type="Gene3D" id="3.40.50.300">
    <property type="entry name" value="P-loop containing nucleotide triphosphate hydrolases"/>
    <property type="match status" value="2"/>
</dbReference>
<evidence type="ECO:0000256" key="4">
    <source>
        <dbReference type="ARBA" id="ARBA00023054"/>
    </source>
</evidence>
<feature type="coiled-coil region" evidence="7">
    <location>
        <begin position="340"/>
        <end position="440"/>
    </location>
</feature>
<evidence type="ECO:0000256" key="3">
    <source>
        <dbReference type="ARBA" id="ARBA00022776"/>
    </source>
</evidence>
<dbReference type="GO" id="GO:0003677">
    <property type="term" value="F:DNA binding"/>
    <property type="evidence" value="ECO:0007669"/>
    <property type="project" value="TreeGrafter"/>
</dbReference>
<dbReference type="GO" id="GO:0007062">
    <property type="term" value="P:sister chromatid cohesion"/>
    <property type="evidence" value="ECO:0007669"/>
    <property type="project" value="TreeGrafter"/>
</dbReference>
<dbReference type="Gene3D" id="3.30.70.1620">
    <property type="match status" value="1"/>
</dbReference>
<dbReference type="PANTHER" id="PTHR18937:SF12">
    <property type="entry name" value="STRUCTURAL MAINTENANCE OF CHROMOSOMES PROTEIN"/>
    <property type="match status" value="1"/>
</dbReference>
<dbReference type="Proteomes" id="UP000192639">
    <property type="component" value="Unassembled WGS sequence"/>
</dbReference>
<feature type="coiled-coil region" evidence="7">
    <location>
        <begin position="728"/>
        <end position="761"/>
    </location>
</feature>